<feature type="domain" description="GGDEF" evidence="4">
    <location>
        <begin position="231"/>
        <end position="361"/>
    </location>
</feature>
<evidence type="ECO:0000256" key="3">
    <source>
        <dbReference type="SAM" id="Phobius"/>
    </source>
</evidence>
<keyword evidence="6" id="KW-1185">Reference proteome</keyword>
<dbReference type="EMBL" id="MKFT01000004">
    <property type="protein sequence ID" value="OHY94890.1"/>
    <property type="molecule type" value="Genomic_DNA"/>
</dbReference>
<dbReference type="InterPro" id="IPR043128">
    <property type="entry name" value="Rev_trsase/Diguanyl_cyclase"/>
</dbReference>
<evidence type="ECO:0000259" key="4">
    <source>
        <dbReference type="PROSITE" id="PS50887"/>
    </source>
</evidence>
<evidence type="ECO:0000256" key="2">
    <source>
        <dbReference type="ARBA" id="ARBA00034247"/>
    </source>
</evidence>
<dbReference type="InterPro" id="IPR029787">
    <property type="entry name" value="Nucleotide_cyclase"/>
</dbReference>
<reference evidence="5 6" key="1">
    <citation type="submission" date="2016-09" db="EMBL/GenBank/DDBJ databases">
        <title>Isolation, identification and antibiotic sensitivity analysis of bacterial pathogen from juvenile Hippocampus erectus with tail-rotted disease.</title>
        <authorList>
            <person name="Yang Q."/>
        </authorList>
    </citation>
    <scope>NUCLEOTIDE SEQUENCE [LARGE SCALE GENOMIC DNA]</scope>
    <source>
        <strain evidence="5 6">HM-10</strain>
    </source>
</reference>
<organism evidence="5 6">
    <name type="scientific">Vibrio rotiferianus</name>
    <dbReference type="NCBI Taxonomy" id="190895"/>
    <lineage>
        <taxon>Bacteria</taxon>
        <taxon>Pseudomonadati</taxon>
        <taxon>Pseudomonadota</taxon>
        <taxon>Gammaproteobacteria</taxon>
        <taxon>Vibrionales</taxon>
        <taxon>Vibrionaceae</taxon>
        <taxon>Vibrio</taxon>
    </lineage>
</organism>
<gene>
    <name evidence="5" type="ORF">BI375_14665</name>
</gene>
<dbReference type="Pfam" id="PF11845">
    <property type="entry name" value="Tll0287-like"/>
    <property type="match status" value="1"/>
</dbReference>
<accession>A0ABX3DD31</accession>
<dbReference type="Gene3D" id="3.30.70.270">
    <property type="match status" value="1"/>
</dbReference>
<dbReference type="Proteomes" id="UP000180133">
    <property type="component" value="Unassembled WGS sequence"/>
</dbReference>
<dbReference type="Pfam" id="PF00990">
    <property type="entry name" value="GGDEF"/>
    <property type="match status" value="1"/>
</dbReference>
<keyword evidence="3" id="KW-0472">Membrane</keyword>
<keyword evidence="3" id="KW-1133">Transmembrane helix</keyword>
<evidence type="ECO:0000313" key="6">
    <source>
        <dbReference type="Proteomes" id="UP000180133"/>
    </source>
</evidence>
<dbReference type="PANTHER" id="PTHR45138">
    <property type="entry name" value="REGULATORY COMPONENTS OF SENSORY TRANSDUCTION SYSTEM"/>
    <property type="match status" value="1"/>
</dbReference>
<dbReference type="SMART" id="SM00267">
    <property type="entry name" value="GGDEF"/>
    <property type="match status" value="1"/>
</dbReference>
<dbReference type="NCBIfam" id="TIGR00254">
    <property type="entry name" value="GGDEF"/>
    <property type="match status" value="1"/>
</dbReference>
<evidence type="ECO:0000256" key="1">
    <source>
        <dbReference type="ARBA" id="ARBA00012528"/>
    </source>
</evidence>
<comment type="caution">
    <text evidence="5">The sequence shown here is derived from an EMBL/GenBank/DDBJ whole genome shotgun (WGS) entry which is preliminary data.</text>
</comment>
<dbReference type="InterPro" id="IPR021796">
    <property type="entry name" value="Tll0287-like_dom"/>
</dbReference>
<comment type="catalytic activity">
    <reaction evidence="2">
        <text>2 GTP = 3',3'-c-di-GMP + 2 diphosphate</text>
        <dbReference type="Rhea" id="RHEA:24898"/>
        <dbReference type="ChEBI" id="CHEBI:33019"/>
        <dbReference type="ChEBI" id="CHEBI:37565"/>
        <dbReference type="ChEBI" id="CHEBI:58805"/>
        <dbReference type="EC" id="2.7.7.65"/>
    </reaction>
</comment>
<dbReference type="InterPro" id="IPR050469">
    <property type="entry name" value="Diguanylate_Cyclase"/>
</dbReference>
<dbReference type="PROSITE" id="PS50887">
    <property type="entry name" value="GGDEF"/>
    <property type="match status" value="1"/>
</dbReference>
<dbReference type="SUPFAM" id="SSF55073">
    <property type="entry name" value="Nucleotide cyclase"/>
    <property type="match status" value="1"/>
</dbReference>
<dbReference type="CDD" id="cd01949">
    <property type="entry name" value="GGDEF"/>
    <property type="match status" value="1"/>
</dbReference>
<keyword evidence="3" id="KW-0812">Transmembrane</keyword>
<name>A0ABX3DD31_9VIBR</name>
<evidence type="ECO:0000313" key="5">
    <source>
        <dbReference type="EMBL" id="OHY94890.1"/>
    </source>
</evidence>
<feature type="transmembrane region" description="Helical" evidence="3">
    <location>
        <begin position="178"/>
        <end position="200"/>
    </location>
</feature>
<dbReference type="InterPro" id="IPR000160">
    <property type="entry name" value="GGDEF_dom"/>
</dbReference>
<dbReference type="PANTHER" id="PTHR45138:SF9">
    <property type="entry name" value="DIGUANYLATE CYCLASE DGCM-RELATED"/>
    <property type="match status" value="1"/>
</dbReference>
<sequence length="361" mass="41830">MVKYFLFLIIYLVYFVFDYGQSIEQKFLMMEQVSTSIRVFTTENIEKGYLSNEQFPLNVPSHNAIAVMEIFNSDTMQYKEISINPTNRKNLATDEQIYYIEQIDKTNSESYSKFNFEKFFFEKYTPIYLDKISCLNCHSSPNIAPEKQLDMYGENSGFGYELGDLYGVKKLSIDARLFIVKNVFFLFLGFLFLLNIKVLYRKYILPKLYIDSASGVFNKNYYNKFIKKVIFSGYIFVVDIDDFKHVNDNYGHDVGDEVIRTVANVIKNSVRKDDLIFRVGGEEFVLLISNIDYENAIKLANKINKNVERAIFSQSDVDFSVTVSIGLTCFSQEDDISEKFKIADIALLNVKRTGKNSSLCL</sequence>
<protein>
    <recommendedName>
        <fullName evidence="1">diguanylate cyclase</fullName>
        <ecNumber evidence="1">2.7.7.65</ecNumber>
    </recommendedName>
</protein>
<dbReference type="EC" id="2.7.7.65" evidence="1"/>
<proteinExistence type="predicted"/>